<feature type="transmembrane region" description="Helical" evidence="5">
    <location>
        <begin position="42"/>
        <end position="65"/>
    </location>
</feature>
<accession>A0A6J6DJT1</accession>
<feature type="domain" description="Major facilitator superfamily (MFS) profile" evidence="6">
    <location>
        <begin position="11"/>
        <end position="398"/>
    </location>
</feature>
<dbReference type="GO" id="GO:0022857">
    <property type="term" value="F:transmembrane transporter activity"/>
    <property type="evidence" value="ECO:0007669"/>
    <property type="project" value="InterPro"/>
</dbReference>
<dbReference type="AlphaFoldDB" id="A0A6J6DJT1"/>
<dbReference type="Pfam" id="PF07690">
    <property type="entry name" value="MFS_1"/>
    <property type="match status" value="1"/>
</dbReference>
<evidence type="ECO:0000256" key="2">
    <source>
        <dbReference type="ARBA" id="ARBA00022692"/>
    </source>
</evidence>
<name>A0A6J6DJT1_9ZZZZ</name>
<feature type="transmembrane region" description="Helical" evidence="5">
    <location>
        <begin position="211"/>
        <end position="229"/>
    </location>
</feature>
<dbReference type="GO" id="GO:0016020">
    <property type="term" value="C:membrane"/>
    <property type="evidence" value="ECO:0007669"/>
    <property type="project" value="UniProtKB-SubCell"/>
</dbReference>
<dbReference type="SUPFAM" id="SSF103473">
    <property type="entry name" value="MFS general substrate transporter"/>
    <property type="match status" value="1"/>
</dbReference>
<dbReference type="InterPro" id="IPR011701">
    <property type="entry name" value="MFS"/>
</dbReference>
<feature type="transmembrane region" description="Helical" evidence="5">
    <location>
        <begin position="370"/>
        <end position="390"/>
    </location>
</feature>
<feature type="transmembrane region" description="Helical" evidence="5">
    <location>
        <begin position="241"/>
        <end position="265"/>
    </location>
</feature>
<evidence type="ECO:0000313" key="7">
    <source>
        <dbReference type="EMBL" id="CAB4564280.1"/>
    </source>
</evidence>
<dbReference type="Gene3D" id="1.20.1250.20">
    <property type="entry name" value="MFS general substrate transporter like domains"/>
    <property type="match status" value="2"/>
</dbReference>
<evidence type="ECO:0000313" key="8">
    <source>
        <dbReference type="EMBL" id="CAB4865806.1"/>
    </source>
</evidence>
<comment type="subcellular location">
    <subcellularLocation>
        <location evidence="1">Membrane</location>
        <topology evidence="1">Multi-pass membrane protein</topology>
    </subcellularLocation>
</comment>
<dbReference type="PANTHER" id="PTHR23514:SF13">
    <property type="entry name" value="INNER MEMBRANE PROTEIN YBJJ"/>
    <property type="match status" value="1"/>
</dbReference>
<organism evidence="7">
    <name type="scientific">freshwater metagenome</name>
    <dbReference type="NCBI Taxonomy" id="449393"/>
    <lineage>
        <taxon>unclassified sequences</taxon>
        <taxon>metagenomes</taxon>
        <taxon>ecological metagenomes</taxon>
    </lineage>
</organism>
<feature type="transmembrane region" description="Helical" evidence="5">
    <location>
        <begin position="140"/>
        <end position="158"/>
    </location>
</feature>
<keyword evidence="4 5" id="KW-0472">Membrane</keyword>
<gene>
    <name evidence="7" type="ORF">UFOPK1639_00649</name>
    <name evidence="8" type="ORF">UFOPK3389_00457</name>
</gene>
<evidence type="ECO:0000256" key="3">
    <source>
        <dbReference type="ARBA" id="ARBA00022989"/>
    </source>
</evidence>
<evidence type="ECO:0000259" key="6">
    <source>
        <dbReference type="PROSITE" id="PS50850"/>
    </source>
</evidence>
<evidence type="ECO:0000256" key="4">
    <source>
        <dbReference type="ARBA" id="ARBA00023136"/>
    </source>
</evidence>
<feature type="transmembrane region" description="Helical" evidence="5">
    <location>
        <begin position="277"/>
        <end position="299"/>
    </location>
</feature>
<proteinExistence type="predicted"/>
<keyword evidence="2 5" id="KW-0812">Transmembrane</keyword>
<evidence type="ECO:0000256" key="1">
    <source>
        <dbReference type="ARBA" id="ARBA00004141"/>
    </source>
</evidence>
<feature type="transmembrane region" description="Helical" evidence="5">
    <location>
        <begin position="164"/>
        <end position="181"/>
    </location>
</feature>
<dbReference type="CDD" id="cd17393">
    <property type="entry name" value="MFS_MosC_like"/>
    <property type="match status" value="1"/>
</dbReference>
<feature type="transmembrane region" description="Helical" evidence="5">
    <location>
        <begin position="344"/>
        <end position="364"/>
    </location>
</feature>
<keyword evidence="3 5" id="KW-1133">Transmembrane helix</keyword>
<dbReference type="InterPro" id="IPR020846">
    <property type="entry name" value="MFS_dom"/>
</dbReference>
<dbReference type="EMBL" id="CAEZTH010000068">
    <property type="protein sequence ID" value="CAB4564280.1"/>
    <property type="molecule type" value="Genomic_DNA"/>
</dbReference>
<dbReference type="PANTHER" id="PTHR23514">
    <property type="entry name" value="BYPASS OF STOP CODON PROTEIN 6"/>
    <property type="match status" value="1"/>
</dbReference>
<reference evidence="7" key="1">
    <citation type="submission" date="2020-05" db="EMBL/GenBank/DDBJ databases">
        <authorList>
            <person name="Chiriac C."/>
            <person name="Salcher M."/>
            <person name="Ghai R."/>
            <person name="Kavagutti S V."/>
        </authorList>
    </citation>
    <scope>NUCLEOTIDE SEQUENCE</scope>
</reference>
<feature type="transmembrane region" description="Helical" evidence="5">
    <location>
        <begin position="101"/>
        <end position="119"/>
    </location>
</feature>
<dbReference type="InterPro" id="IPR051788">
    <property type="entry name" value="MFS_Transporter"/>
</dbReference>
<dbReference type="EMBL" id="CAFBLL010000071">
    <property type="protein sequence ID" value="CAB4865806.1"/>
    <property type="molecule type" value="Genomic_DNA"/>
</dbReference>
<sequence>MPLPPARLKSAQTALAVFFFTQGFVAITFIPRIPEIIEQIGVSFAVWGLIIGFAGIGSLLPLLVANRLVGRFGTRPIINLSSVFIVLSVMSLAWAPNGFVFFVFQTVMMFSMSFFNIAINAQSVMLQKRVKQVIIGKFHAAWSIGAGASAALSGIMASFVSLQIHLLVVPLVCLVVFQVYVRSMLSPEEDGHKEERQASRKVPFFKSPNQLWLLALGLFTGVFLELVMMDWSALFSQQVMLLSPTLGAVPFASFMLAMIGGRLLITRATEKYHISELSKWGGIYGSIMMAIGLVVAPPIVEHDPILALVVLSLFWALGGFGLAPLVPSFFGAAGHVTGLTTSQALARMSLLNSLAVIGAKVVMGGLAESVGLQIAFVLPIVLMFIAGILSGRLAKQAKRKEAVENAFPITGSLTVIDEL</sequence>
<feature type="transmembrane region" description="Helical" evidence="5">
    <location>
        <begin position="12"/>
        <end position="30"/>
    </location>
</feature>
<evidence type="ECO:0000256" key="5">
    <source>
        <dbReference type="SAM" id="Phobius"/>
    </source>
</evidence>
<protein>
    <submittedName>
        <fullName evidence="7">Unannotated protein</fullName>
    </submittedName>
</protein>
<dbReference type="InterPro" id="IPR036259">
    <property type="entry name" value="MFS_trans_sf"/>
</dbReference>
<dbReference type="PROSITE" id="PS50850">
    <property type="entry name" value="MFS"/>
    <property type="match status" value="1"/>
</dbReference>
<feature type="transmembrane region" description="Helical" evidence="5">
    <location>
        <begin position="305"/>
        <end position="332"/>
    </location>
</feature>
<feature type="transmembrane region" description="Helical" evidence="5">
    <location>
        <begin position="77"/>
        <end position="95"/>
    </location>
</feature>